<dbReference type="STRING" id="1441469.A0A225A6M9"/>
<keyword evidence="2" id="KW-1133">Transmembrane helix</keyword>
<dbReference type="CDD" id="cd12087">
    <property type="entry name" value="TM_EGFR-like"/>
    <property type="match status" value="1"/>
</dbReference>
<evidence type="ECO:0000313" key="3">
    <source>
        <dbReference type="EMBL" id="OKL56062.1"/>
    </source>
</evidence>
<evidence type="ECO:0000256" key="1">
    <source>
        <dbReference type="SAM" id="MobiDB-lite"/>
    </source>
</evidence>
<dbReference type="OrthoDB" id="4224374at2759"/>
<evidence type="ECO:0000313" key="4">
    <source>
        <dbReference type="Proteomes" id="UP000214365"/>
    </source>
</evidence>
<dbReference type="RefSeq" id="XP_020116183.1">
    <property type="nucleotide sequence ID" value="XM_020263717.1"/>
</dbReference>
<organism evidence="3 4">
    <name type="scientific">Talaromyces atroroseus</name>
    <dbReference type="NCBI Taxonomy" id="1441469"/>
    <lineage>
        <taxon>Eukaryota</taxon>
        <taxon>Fungi</taxon>
        <taxon>Dikarya</taxon>
        <taxon>Ascomycota</taxon>
        <taxon>Pezizomycotina</taxon>
        <taxon>Eurotiomycetes</taxon>
        <taxon>Eurotiomycetidae</taxon>
        <taxon>Eurotiales</taxon>
        <taxon>Trichocomaceae</taxon>
        <taxon>Talaromyces</taxon>
        <taxon>Talaromyces sect. Trachyspermi</taxon>
    </lineage>
</organism>
<evidence type="ECO:0008006" key="5">
    <source>
        <dbReference type="Google" id="ProtNLM"/>
    </source>
</evidence>
<evidence type="ECO:0000256" key="2">
    <source>
        <dbReference type="SAM" id="Phobius"/>
    </source>
</evidence>
<accession>A0A225A6M9</accession>
<sequence length="410" mass="44129">MPNTDCQTDDNYTAPDGLNFTIYCGEDITASAYSSSAPTSKSNYTNCITSCSEEDYYCYGIVYQASNSSCWELTNKTASTESNLATNTDLITALADQSQLFIANTSCPYQNQTKQTSSSGVDFTINCNMEVTAGSYCPWSSTLCPVHVDSLEECMDICVDAHPLCRAASWNPGMIHGYQNCYLYDASEPVVNFNPYILHTAVIDLPDIATGCPTITNYTSYASDVETIFSISCAQEATSATNLTFVHETNITSCMDRCATYSDPPACEAIIFDPTMGIGYENCQLLNSVNLVASASNVNYAHIVSSNSSGSGKTSDASSSGSSSEAWIAGPVVGGIAAVAAIGLGLWWWNRRKRSNTRAPPVNPPSAEYKPMYAAAGEPVELPKNSVERRPSNFHELSAQEGHAVHELPE</sequence>
<reference evidence="3 4" key="1">
    <citation type="submission" date="2015-06" db="EMBL/GenBank/DDBJ databases">
        <title>Talaromyces atroroseus IBT 11181 draft genome.</title>
        <authorList>
            <person name="Rasmussen K.B."/>
            <person name="Rasmussen S."/>
            <person name="Petersen B."/>
            <person name="Sicheritz-Ponten T."/>
            <person name="Mortensen U.H."/>
            <person name="Thrane U."/>
        </authorList>
    </citation>
    <scope>NUCLEOTIDE SEQUENCE [LARGE SCALE GENOMIC DNA]</scope>
    <source>
        <strain evidence="3 4">IBT 11181</strain>
    </source>
</reference>
<dbReference type="Proteomes" id="UP000214365">
    <property type="component" value="Unassembled WGS sequence"/>
</dbReference>
<feature type="region of interest" description="Disordered" evidence="1">
    <location>
        <begin position="382"/>
        <end position="410"/>
    </location>
</feature>
<protein>
    <recommendedName>
        <fullName evidence="5">Apple domain-containing protein</fullName>
    </recommendedName>
</protein>
<keyword evidence="4" id="KW-1185">Reference proteome</keyword>
<dbReference type="AlphaFoldDB" id="A0A225A6M9"/>
<keyword evidence="2" id="KW-0812">Transmembrane</keyword>
<gene>
    <name evidence="3" type="ORF">UA08_08619</name>
</gene>
<dbReference type="EMBL" id="LFMY01000016">
    <property type="protein sequence ID" value="OKL56062.1"/>
    <property type="molecule type" value="Genomic_DNA"/>
</dbReference>
<comment type="caution">
    <text evidence="3">The sequence shown here is derived from an EMBL/GenBank/DDBJ whole genome shotgun (WGS) entry which is preliminary data.</text>
</comment>
<proteinExistence type="predicted"/>
<name>A0A225A6M9_TALAT</name>
<keyword evidence="2" id="KW-0472">Membrane</keyword>
<feature type="transmembrane region" description="Helical" evidence="2">
    <location>
        <begin position="326"/>
        <end position="349"/>
    </location>
</feature>
<dbReference type="GeneID" id="31008375"/>